<gene>
    <name evidence="3" type="primary">LOC112492475</name>
</gene>
<evidence type="ECO:0000313" key="2">
    <source>
        <dbReference type="Proteomes" id="UP001652623"/>
    </source>
</evidence>
<keyword evidence="1" id="KW-0812">Transmembrane</keyword>
<reference evidence="3" key="1">
    <citation type="submission" date="2025-08" db="UniProtKB">
        <authorList>
            <consortium name="RefSeq"/>
        </authorList>
    </citation>
    <scope>IDENTIFICATION</scope>
    <source>
        <tissue evidence="3">Seedling</tissue>
    </source>
</reference>
<keyword evidence="1" id="KW-1133">Transmembrane helix</keyword>
<protein>
    <submittedName>
        <fullName evidence="3">Probable long-chain-alcohol O-fatty-acyltransferase 4</fullName>
    </submittedName>
</protein>
<keyword evidence="1" id="KW-0472">Membrane</keyword>
<evidence type="ECO:0000313" key="3">
    <source>
        <dbReference type="RefSeq" id="XP_048320071.1"/>
    </source>
</evidence>
<accession>A0ABM3I3S9</accession>
<feature type="transmembrane region" description="Helical" evidence="1">
    <location>
        <begin position="12"/>
        <end position="32"/>
    </location>
</feature>
<dbReference type="GeneID" id="112492475"/>
<feature type="transmembrane region" description="Helical" evidence="1">
    <location>
        <begin position="81"/>
        <end position="100"/>
    </location>
</feature>
<organism evidence="2 3">
    <name type="scientific">Ziziphus jujuba</name>
    <name type="common">Chinese jujube</name>
    <name type="synonym">Ziziphus sativa</name>
    <dbReference type="NCBI Taxonomy" id="326968"/>
    <lineage>
        <taxon>Eukaryota</taxon>
        <taxon>Viridiplantae</taxon>
        <taxon>Streptophyta</taxon>
        <taxon>Embryophyta</taxon>
        <taxon>Tracheophyta</taxon>
        <taxon>Spermatophyta</taxon>
        <taxon>Magnoliopsida</taxon>
        <taxon>eudicotyledons</taxon>
        <taxon>Gunneridae</taxon>
        <taxon>Pentapetalae</taxon>
        <taxon>rosids</taxon>
        <taxon>fabids</taxon>
        <taxon>Rosales</taxon>
        <taxon>Rhamnaceae</taxon>
        <taxon>Paliureae</taxon>
        <taxon>Ziziphus</taxon>
    </lineage>
</organism>
<dbReference type="Proteomes" id="UP001652623">
    <property type="component" value="Chromosome 6"/>
</dbReference>
<dbReference type="PANTHER" id="PTHR31595:SF77">
    <property type="entry name" value="ACYL-COA--STEROL O-ACYLTRANSFERASE 1-LIKE"/>
    <property type="match status" value="1"/>
</dbReference>
<dbReference type="RefSeq" id="XP_048320071.1">
    <property type="nucleotide sequence ID" value="XM_048464114.1"/>
</dbReference>
<proteinExistence type="predicted"/>
<dbReference type="InterPro" id="IPR044851">
    <property type="entry name" value="Wax_synthase"/>
</dbReference>
<sequence length="105" mass="11869">MSLRFHMTIRRLFDILPFIFLFLFLPLTLSSANLGGNTAFFIVCLANFKLLIFTFHKGPLSSNNNISNSISLRVSSRLPRLISRSLNIGFVMVTASWLFFPPSLA</sequence>
<name>A0ABM3I3S9_ZIZJJ</name>
<feature type="transmembrane region" description="Helical" evidence="1">
    <location>
        <begin position="38"/>
        <end position="60"/>
    </location>
</feature>
<evidence type="ECO:0000256" key="1">
    <source>
        <dbReference type="SAM" id="Phobius"/>
    </source>
</evidence>
<keyword evidence="2" id="KW-1185">Reference proteome</keyword>
<dbReference type="PANTHER" id="PTHR31595">
    <property type="entry name" value="LONG-CHAIN-ALCOHOL O-FATTY-ACYLTRANSFERASE 3-RELATED"/>
    <property type="match status" value="1"/>
</dbReference>